<dbReference type="AlphaFoldDB" id="A0A2A3EHB8"/>
<evidence type="ECO:0000313" key="1">
    <source>
        <dbReference type="EMBL" id="PBC30566.1"/>
    </source>
</evidence>
<accession>A0A2A3EHB8</accession>
<dbReference type="Proteomes" id="UP000242457">
    <property type="component" value="Unassembled WGS sequence"/>
</dbReference>
<proteinExistence type="predicted"/>
<gene>
    <name evidence="1" type="ORF">APICC_06226</name>
</gene>
<dbReference type="EMBL" id="KZ288256">
    <property type="protein sequence ID" value="PBC30566.1"/>
    <property type="molecule type" value="Genomic_DNA"/>
</dbReference>
<name>A0A2A3EHB8_APICC</name>
<keyword evidence="2" id="KW-1185">Reference proteome</keyword>
<reference evidence="1 2" key="1">
    <citation type="submission" date="2014-07" db="EMBL/GenBank/DDBJ databases">
        <title>Genomic and transcriptomic analysis on Apis cerana provide comprehensive insights into honey bee biology.</title>
        <authorList>
            <person name="Diao Q."/>
            <person name="Sun L."/>
            <person name="Zheng H."/>
            <person name="Zheng H."/>
            <person name="Xu S."/>
            <person name="Wang S."/>
            <person name="Zeng Z."/>
            <person name="Hu F."/>
            <person name="Su S."/>
            <person name="Wu J."/>
        </authorList>
    </citation>
    <scope>NUCLEOTIDE SEQUENCE [LARGE SCALE GENOMIC DNA]</scope>
    <source>
        <tissue evidence="1">Pupae without intestine</tissue>
    </source>
</reference>
<evidence type="ECO:0000313" key="2">
    <source>
        <dbReference type="Proteomes" id="UP000242457"/>
    </source>
</evidence>
<sequence length="100" mass="11838">MSYPIVPPIMEHSVYSLMLIQHVCMHHLPESSFKAYLFMEKIENELTEQSNDNLISKRPPAEKRRRLFNKYKEILASYGNFWIVLASHSMRMAPIKLAWN</sequence>
<protein>
    <submittedName>
        <fullName evidence="1">Uncharacterized protein</fullName>
    </submittedName>
</protein>
<organism evidence="1 2">
    <name type="scientific">Apis cerana cerana</name>
    <name type="common">Oriental honeybee</name>
    <dbReference type="NCBI Taxonomy" id="94128"/>
    <lineage>
        <taxon>Eukaryota</taxon>
        <taxon>Metazoa</taxon>
        <taxon>Ecdysozoa</taxon>
        <taxon>Arthropoda</taxon>
        <taxon>Hexapoda</taxon>
        <taxon>Insecta</taxon>
        <taxon>Pterygota</taxon>
        <taxon>Neoptera</taxon>
        <taxon>Endopterygota</taxon>
        <taxon>Hymenoptera</taxon>
        <taxon>Apocrita</taxon>
        <taxon>Aculeata</taxon>
        <taxon>Apoidea</taxon>
        <taxon>Anthophila</taxon>
        <taxon>Apidae</taxon>
        <taxon>Apis</taxon>
    </lineage>
</organism>